<dbReference type="GO" id="GO:0015629">
    <property type="term" value="C:actin cytoskeleton"/>
    <property type="evidence" value="ECO:0007669"/>
    <property type="project" value="InterPro"/>
</dbReference>
<keyword evidence="8" id="KW-1185">Reference proteome</keyword>
<accession>A0A9P9AQ60</accession>
<name>A0A9P9AQ60_9HYPO</name>
<dbReference type="Gene3D" id="3.40.20.10">
    <property type="entry name" value="Severin"/>
    <property type="match status" value="1"/>
</dbReference>
<comment type="subcellular location">
    <subcellularLocation>
        <location evidence="1">Nucleus matrix</location>
    </subcellularLocation>
</comment>
<evidence type="ECO:0000256" key="3">
    <source>
        <dbReference type="ARBA" id="ARBA00015630"/>
    </source>
</evidence>
<comment type="caution">
    <text evidence="7">The sequence shown here is derived from an EMBL/GenBank/DDBJ whole genome shotgun (WGS) entry which is preliminary data.</text>
</comment>
<evidence type="ECO:0000256" key="2">
    <source>
        <dbReference type="ARBA" id="ARBA00006844"/>
    </source>
</evidence>
<dbReference type="PROSITE" id="PS51263">
    <property type="entry name" value="ADF_H"/>
    <property type="match status" value="1"/>
</dbReference>
<reference evidence="7 8" key="1">
    <citation type="journal article" date="2021" name="Nat. Commun.">
        <title>Genetic determinants of endophytism in the Arabidopsis root mycobiome.</title>
        <authorList>
            <person name="Mesny F."/>
            <person name="Miyauchi S."/>
            <person name="Thiergart T."/>
            <person name="Pickel B."/>
            <person name="Atanasova L."/>
            <person name="Karlsson M."/>
            <person name="Huettel B."/>
            <person name="Barry K.W."/>
            <person name="Haridas S."/>
            <person name="Chen C."/>
            <person name="Bauer D."/>
            <person name="Andreopoulos W."/>
            <person name="Pangilinan J."/>
            <person name="LaButti K."/>
            <person name="Riley R."/>
            <person name="Lipzen A."/>
            <person name="Clum A."/>
            <person name="Drula E."/>
            <person name="Henrissat B."/>
            <person name="Kohler A."/>
            <person name="Grigoriev I.V."/>
            <person name="Martin F.M."/>
            <person name="Hacquard S."/>
        </authorList>
    </citation>
    <scope>NUCLEOTIDE SEQUENCE [LARGE SCALE GENOMIC DNA]</scope>
    <source>
        <strain evidence="7 8">MPI-CAGE-CH-0241</strain>
    </source>
</reference>
<dbReference type="EMBL" id="JAGPYM010000009">
    <property type="protein sequence ID" value="KAH6890650.1"/>
    <property type="molecule type" value="Genomic_DNA"/>
</dbReference>
<dbReference type="OrthoDB" id="10249245at2759"/>
<dbReference type="Proteomes" id="UP000777438">
    <property type="component" value="Unassembled WGS sequence"/>
</dbReference>
<evidence type="ECO:0000256" key="5">
    <source>
        <dbReference type="ARBA" id="ARBA00032427"/>
    </source>
</evidence>
<dbReference type="GO" id="GO:0030042">
    <property type="term" value="P:actin filament depolymerization"/>
    <property type="evidence" value="ECO:0007669"/>
    <property type="project" value="InterPro"/>
</dbReference>
<dbReference type="InterPro" id="IPR017904">
    <property type="entry name" value="ADF/Cofilin"/>
</dbReference>
<dbReference type="InterPro" id="IPR002108">
    <property type="entry name" value="ADF-H"/>
</dbReference>
<dbReference type="InterPro" id="IPR029006">
    <property type="entry name" value="ADF-H/Gelsolin-like_dom_sf"/>
</dbReference>
<feature type="domain" description="ADF-H" evidence="6">
    <location>
        <begin position="6"/>
        <end position="146"/>
    </location>
</feature>
<evidence type="ECO:0000313" key="8">
    <source>
        <dbReference type="Proteomes" id="UP000777438"/>
    </source>
</evidence>
<dbReference type="GO" id="GO:0003779">
    <property type="term" value="F:actin binding"/>
    <property type="evidence" value="ECO:0007669"/>
    <property type="project" value="UniProtKB-KW"/>
</dbReference>
<sequence>MSIPSGVRIEDECISAVNQLRNRRGEDKPRFILFKISNDQKSVTVESVSSEKDYDVFLDKLSSAVDENGKAAPRYAVYDVEYDLGEEGKRIRTVFISWVPPETSIKSRMLYATTREQLNKALNLGLSIHADDLDDIEWSSVVHQVSRGRA</sequence>
<evidence type="ECO:0000256" key="4">
    <source>
        <dbReference type="ARBA" id="ARBA00023203"/>
    </source>
</evidence>
<dbReference type="Pfam" id="PF00241">
    <property type="entry name" value="Cofilin_ADF"/>
    <property type="match status" value="1"/>
</dbReference>
<dbReference type="CDD" id="cd11286">
    <property type="entry name" value="ADF_cofilin_like"/>
    <property type="match status" value="1"/>
</dbReference>
<protein>
    <recommendedName>
        <fullName evidence="3">Cofilin</fullName>
    </recommendedName>
    <alternativeName>
        <fullName evidence="5">Actin-depolymerizing factor 1</fullName>
    </alternativeName>
</protein>
<organism evidence="7 8">
    <name type="scientific">Thelonectria olida</name>
    <dbReference type="NCBI Taxonomy" id="1576542"/>
    <lineage>
        <taxon>Eukaryota</taxon>
        <taxon>Fungi</taxon>
        <taxon>Dikarya</taxon>
        <taxon>Ascomycota</taxon>
        <taxon>Pezizomycotina</taxon>
        <taxon>Sordariomycetes</taxon>
        <taxon>Hypocreomycetidae</taxon>
        <taxon>Hypocreales</taxon>
        <taxon>Nectriaceae</taxon>
        <taxon>Thelonectria</taxon>
    </lineage>
</organism>
<evidence type="ECO:0000313" key="7">
    <source>
        <dbReference type="EMBL" id="KAH6890650.1"/>
    </source>
</evidence>
<dbReference type="SMART" id="SM00102">
    <property type="entry name" value="ADF"/>
    <property type="match status" value="1"/>
</dbReference>
<dbReference type="SUPFAM" id="SSF55753">
    <property type="entry name" value="Actin depolymerizing proteins"/>
    <property type="match status" value="1"/>
</dbReference>
<gene>
    <name evidence="7" type="ORF">B0T10DRAFT_459298</name>
</gene>
<dbReference type="PANTHER" id="PTHR11913">
    <property type="entry name" value="COFILIN-RELATED"/>
    <property type="match status" value="1"/>
</dbReference>
<evidence type="ECO:0000256" key="1">
    <source>
        <dbReference type="ARBA" id="ARBA00004109"/>
    </source>
</evidence>
<comment type="similarity">
    <text evidence="2">Belongs to the actin-binding proteins ADF family.</text>
</comment>
<keyword evidence="4" id="KW-0009">Actin-binding</keyword>
<evidence type="ECO:0000259" key="6">
    <source>
        <dbReference type="PROSITE" id="PS51263"/>
    </source>
</evidence>
<dbReference type="GO" id="GO:0016363">
    <property type="term" value="C:nuclear matrix"/>
    <property type="evidence" value="ECO:0007669"/>
    <property type="project" value="UniProtKB-SubCell"/>
</dbReference>
<dbReference type="AlphaFoldDB" id="A0A9P9AQ60"/>
<proteinExistence type="inferred from homology"/>